<dbReference type="InterPro" id="IPR031325">
    <property type="entry name" value="RHS_repeat"/>
</dbReference>
<name>A0A5C6ZH34_9FLAO</name>
<evidence type="ECO:0000313" key="2">
    <source>
        <dbReference type="EMBL" id="TXD89285.1"/>
    </source>
</evidence>
<keyword evidence="3" id="KW-1185">Reference proteome</keyword>
<proteinExistence type="predicted"/>
<feature type="signal peptide" evidence="1">
    <location>
        <begin position="1"/>
        <end position="19"/>
    </location>
</feature>
<evidence type="ECO:0000313" key="3">
    <source>
        <dbReference type="Proteomes" id="UP000321578"/>
    </source>
</evidence>
<feature type="chain" id="PRO_5023082273" evidence="1">
    <location>
        <begin position="20"/>
        <end position="1303"/>
    </location>
</feature>
<reference evidence="2 3" key="1">
    <citation type="submission" date="2019-08" db="EMBL/GenBank/DDBJ databases">
        <title>Genomes of Subsaximicrobium wynnwilliamsii strains.</title>
        <authorList>
            <person name="Bowman J.P."/>
        </authorList>
    </citation>
    <scope>NUCLEOTIDE SEQUENCE [LARGE SCALE GENOMIC DNA]</scope>
    <source>
        <strain evidence="2 3">2-80-2</strain>
    </source>
</reference>
<gene>
    <name evidence="2" type="ORF">ESY86_09600</name>
</gene>
<accession>A0A5C6ZH34</accession>
<organism evidence="2 3">
    <name type="scientific">Subsaximicrobium wynnwilliamsii</name>
    <dbReference type="NCBI Taxonomy" id="291179"/>
    <lineage>
        <taxon>Bacteria</taxon>
        <taxon>Pseudomonadati</taxon>
        <taxon>Bacteroidota</taxon>
        <taxon>Flavobacteriia</taxon>
        <taxon>Flavobacteriales</taxon>
        <taxon>Flavobacteriaceae</taxon>
        <taxon>Subsaximicrobium</taxon>
    </lineage>
</organism>
<dbReference type="Proteomes" id="UP000321578">
    <property type="component" value="Unassembled WGS sequence"/>
</dbReference>
<keyword evidence="1" id="KW-0732">Signal</keyword>
<comment type="caution">
    <text evidence="2">The sequence shown here is derived from an EMBL/GenBank/DDBJ whole genome shotgun (WGS) entry which is preliminary data.</text>
</comment>
<evidence type="ECO:0000256" key="1">
    <source>
        <dbReference type="SAM" id="SignalP"/>
    </source>
</evidence>
<sequence>MKYTIFIPVFLIISYCVSAQEIRNNDPFYLSENIASSPEASSLGRYGNIKASPYNGKANVSLPLYSIDFEGLKIPIQLNYDTGGVRVVQEASWVGLNWNLSTTHGISRKVYGIDDFSKRNANLYNTYNGYIYNPLVMGLLEGADRPYLDIDDILNVHESYGNTSVAGDGSSYLDTQPDVFNVSVLGQSYTFILEKKGTGDILQTKVFNSNNVKIIFDLLTMSFDLIDENGFKFHFETNEVNTNFSTVSENTPPTDYLESIALIFSRTHRANESIITTWLLDNVTSPRGRVLNFNYQKGLHFTFPDYSFDYNIRGNEALNGWPNEQYNSVSGQNTLIGHKANYNVSFTVIENNYLTSITGNFGSVEFHLENRLDLSTGSTINLLSQNNFGTKVLTTSQSGSIRSCHGTTTNCGTNTPYLPWKLSGFSVKNNSGKNVFNVDFGQSYFNSNEINSPIKERYLRLKLDTVTINDQIHSFEYSDVNLLPAKDSYAVDFWGFSNGKINNNTYNPSLGRFITKYINTPSGSTSAQSFMNFKGADRSSDFLYGKRGLLNKIVYPTKGSTVFEYEAHDVVLDTPPLFQVTQYVPNSQRMRWTDMTDESKFDITFQYLKCSKDSNYNYFEREGTLEQGSPIIIPVVINEVFEVSFPSLIQISGSINTYTGWNGIGYWGNRPILVVEEINNGQEYVVFTYGDAPSNQGSPPNNVSKSISIPPGEFRIVRRWATLPAGEDYNNYPPIPASYFQPNSLLVKTYENINNISAFFERFEVGGARIKKIINKDANALFASGKEYKYNYTGAIAGLSSSGVLMDDLIYHNSGAGLHSFNPSGYNFSFKGYNMVGGNTSAQGSHIGYSFVQEFPINNLNNQLGHVDRTYHNLKNKYFKDSFCFPFMYDGITNDNYGTIHIFGFDTGWSCFGGGGMFDCDDGTGGKVYSRTGDACVENTVVLGLPTRLDYSYINGSIIKESTYNQNQNLLKKTENSYALLKGDVPLDYFTSFMNIGIHGIIGQNGGVAATLLNTTQGPWGADHHTYFPYLFPLHHGLVSKLSNSIKTEFMNSGDVVSESILIYNNITHLPTISTSLLNETEEVSNRLFYPNDSEVYGKPFMSNLRAENRLATVIKANSYKENNKLSTLEYSYAKNVNTANITLVTSISKSKGEATLKEDVIYEKYDNKGNLLQYRQKDGTPIIYIWGYNEQYPIVKIENAVYAQVSGQVINIQNKSNLDDDNCTDAENCDEKNLRTALNSLRLSLPLAMVTTYTYDPLVGLTSMTDPKGYTVYYDYDAFNRLRQAKDADGKILSETEYHYRQ</sequence>
<dbReference type="OrthoDB" id="9814627at2"/>
<dbReference type="RefSeq" id="WP_147086364.1">
    <property type="nucleotide sequence ID" value="NZ_VORM01000008.1"/>
</dbReference>
<dbReference type="EMBL" id="VORO01000008">
    <property type="protein sequence ID" value="TXD89285.1"/>
    <property type="molecule type" value="Genomic_DNA"/>
</dbReference>
<dbReference type="Pfam" id="PF05593">
    <property type="entry name" value="RHS_repeat"/>
    <property type="match status" value="1"/>
</dbReference>
<dbReference type="Gene3D" id="2.180.10.10">
    <property type="entry name" value="RHS repeat-associated core"/>
    <property type="match status" value="1"/>
</dbReference>
<protein>
    <submittedName>
        <fullName evidence="2">RHS repeat protein</fullName>
    </submittedName>
</protein>